<evidence type="ECO:0000256" key="4">
    <source>
        <dbReference type="ARBA" id="ARBA00022598"/>
    </source>
</evidence>
<protein>
    <recommendedName>
        <fullName evidence="15">DNA ligase</fullName>
        <ecNumber evidence="15">6.5.1.1</ecNumber>
    </recommendedName>
</protein>
<comment type="catalytic activity">
    <reaction evidence="14 15">
        <text>ATP + (deoxyribonucleotide)n-3'-hydroxyl + 5'-phospho-(deoxyribonucleotide)m = (deoxyribonucleotide)n+m + AMP + diphosphate.</text>
        <dbReference type="EC" id="6.5.1.1"/>
    </reaction>
</comment>
<dbReference type="InterPro" id="IPR012309">
    <property type="entry name" value="DNA_ligase_ATP-dep_C"/>
</dbReference>
<dbReference type="SUPFAM" id="SSF52113">
    <property type="entry name" value="BRCT domain"/>
    <property type="match status" value="2"/>
</dbReference>
<dbReference type="GO" id="GO:0006297">
    <property type="term" value="P:nucleotide-excision repair, DNA gap filling"/>
    <property type="evidence" value="ECO:0007669"/>
    <property type="project" value="TreeGrafter"/>
</dbReference>
<dbReference type="InterPro" id="IPR044125">
    <property type="entry name" value="Adenylation_DNA_ligase_IV"/>
</dbReference>
<evidence type="ECO:0000313" key="20">
    <source>
        <dbReference type="Proteomes" id="UP000243579"/>
    </source>
</evidence>
<evidence type="ECO:0000256" key="16">
    <source>
        <dbReference type="RuleBase" id="RU004196"/>
    </source>
</evidence>
<evidence type="ECO:0000256" key="15">
    <source>
        <dbReference type="RuleBase" id="RU000617"/>
    </source>
</evidence>
<dbReference type="EMBL" id="JNBR01000593">
    <property type="protein sequence ID" value="OQR90666.1"/>
    <property type="molecule type" value="Genomic_DNA"/>
</dbReference>
<dbReference type="Pfam" id="PF04675">
    <property type="entry name" value="DNA_ligase_A_N"/>
    <property type="match status" value="1"/>
</dbReference>
<evidence type="ECO:0000256" key="10">
    <source>
        <dbReference type="ARBA" id="ARBA00022842"/>
    </source>
</evidence>
<dbReference type="Pfam" id="PF04679">
    <property type="entry name" value="DNA_ligase_A_C"/>
    <property type="match status" value="1"/>
</dbReference>
<dbReference type="InterPro" id="IPR016059">
    <property type="entry name" value="DNA_ligase_ATP-dep_CS"/>
</dbReference>
<sequence>MAAELPFASFCGLLDRVATTSKTDAKLKLIFSPEFRAACGTSSLYPFLRLLLPHLDRDRTYKLKEKKLAALYVELLGLSPTSADGKKLLHWTDPTIVTSRAVGDFAMVLAEVMTYRSKARATTATLGDINTLLDALNAYDPTAALPMASKKSVLLQFITQFSGEEQKWLVRIVLKDLKIGLRHERVLQFMHPDAVEMFNHTNDLERVCRELTDSRVRYVPAIAPFQVFTPMLAKRVPFGECTQAMGGNAFYMEPKLDGERITCHVQHATDGRREVQLISRNGINYTDKYGPCIAPYIDDQVHKAYDCILDGEMLVWDSLEFKFQSFGSLKTVAVEQVQGKNPHQWLCYVVWDIVYLHGGDTPALLRKICPNVLAETANVMGLPLSHRLKVLDHVLISLAHRVERIEQTLVSATLSPQERHERVMTAVDARLMAGYEGLILKDATSHYMCGESSRKSQRWIKLKPDYAGMTRQLDVLVIGGYYGSGARRGGAVSHFLLGVLERAPSEEDATIPVVSFCKVGTGYTIEELDTLRQHLAPHWQSWDPKNLPAHFQGWTPKTDTRPDVWIAPEASVCIEVFGFELTYTTEYQTGLTLRFPRLKAVRYDKSWSEALTLSQLNTLKGQQFAQKRAIDVALGHKDGAKRPRTTQKAKRSALDRGHVGVALEYTQANLSDVQAASTLFSGCTFCVLPGKFADGLSKQTLEQLLHAHGATCVQNPHPTLHPPASTWLLAATMEGLKVRNYVKQGIYDILKLNWILRSIDSSERTPWRATDYLFATEATTAVLQTQYDIYGDHYTTPATREELDAVLRSPAFSKEFATPWQEEASRLDDATQSALECPTNFFWHCVVYVDQFATFDHATPPPVDRTSSMHHLAQCITLFGGRVVSTVSAHATHVVLPEGPEMRSRLALLRPVVQGLRHSAGREPVVVTTAWAQDCIRKREQLPVVDSGKQYQIAC</sequence>
<evidence type="ECO:0000259" key="18">
    <source>
        <dbReference type="PROSITE" id="PS50172"/>
    </source>
</evidence>
<keyword evidence="11 15" id="KW-0233">DNA recombination</keyword>
<dbReference type="GO" id="GO:0006310">
    <property type="term" value="P:DNA recombination"/>
    <property type="evidence" value="ECO:0007669"/>
    <property type="project" value="UniProtKB-KW"/>
</dbReference>
<keyword evidence="4 15" id="KW-0436">Ligase</keyword>
<dbReference type="Pfam" id="PF01068">
    <property type="entry name" value="DNA_ligase_A_M"/>
    <property type="match status" value="1"/>
</dbReference>
<dbReference type="InterPro" id="IPR029710">
    <property type="entry name" value="LIG4"/>
</dbReference>
<dbReference type="Gene3D" id="3.40.50.10190">
    <property type="entry name" value="BRCT domain"/>
    <property type="match status" value="2"/>
</dbReference>
<dbReference type="InterPro" id="IPR000977">
    <property type="entry name" value="DNA_ligase_ATP-dep"/>
</dbReference>
<keyword evidence="7 15" id="KW-0547">Nucleotide-binding</keyword>
<dbReference type="Gene3D" id="1.10.3260.10">
    <property type="entry name" value="DNA ligase, ATP-dependent, N-terminal domain"/>
    <property type="match status" value="1"/>
</dbReference>
<dbReference type="PANTHER" id="PTHR45997:SF1">
    <property type="entry name" value="DNA LIGASE 4"/>
    <property type="match status" value="1"/>
</dbReference>
<dbReference type="STRING" id="1202772.A0A1V9YY38"/>
<dbReference type="GO" id="GO:0003677">
    <property type="term" value="F:DNA binding"/>
    <property type="evidence" value="ECO:0007669"/>
    <property type="project" value="InterPro"/>
</dbReference>
<keyword evidence="12 15" id="KW-0234">DNA repair</keyword>
<dbReference type="InterPro" id="IPR001357">
    <property type="entry name" value="BRCT_dom"/>
</dbReference>
<comment type="cofactor">
    <cofactor evidence="1">
        <name>Mg(2+)</name>
        <dbReference type="ChEBI" id="CHEBI:18420"/>
    </cofactor>
</comment>
<dbReference type="Proteomes" id="UP000243579">
    <property type="component" value="Unassembled WGS sequence"/>
</dbReference>
<evidence type="ECO:0000256" key="13">
    <source>
        <dbReference type="ARBA" id="ARBA00023242"/>
    </source>
</evidence>
<gene>
    <name evidence="19" type="ORF">ACHHYP_05333</name>
</gene>
<evidence type="ECO:0000256" key="3">
    <source>
        <dbReference type="ARBA" id="ARBA00007572"/>
    </source>
</evidence>
<dbReference type="SUPFAM" id="SSF50249">
    <property type="entry name" value="Nucleic acid-binding proteins"/>
    <property type="match status" value="1"/>
</dbReference>
<proteinExistence type="inferred from homology"/>
<dbReference type="NCBIfam" id="TIGR00574">
    <property type="entry name" value="dnl1"/>
    <property type="match status" value="1"/>
</dbReference>
<dbReference type="PROSITE" id="PS00697">
    <property type="entry name" value="DNA_LIGASE_A1"/>
    <property type="match status" value="1"/>
</dbReference>
<dbReference type="PANTHER" id="PTHR45997">
    <property type="entry name" value="DNA LIGASE 4"/>
    <property type="match status" value="1"/>
</dbReference>
<dbReference type="InterPro" id="IPR012340">
    <property type="entry name" value="NA-bd_OB-fold"/>
</dbReference>
<dbReference type="OrthoDB" id="151490at2759"/>
<comment type="subcellular location">
    <subcellularLocation>
        <location evidence="2">Nucleus</location>
    </subcellularLocation>
</comment>
<dbReference type="Gene3D" id="2.40.50.140">
    <property type="entry name" value="Nucleic acid-binding proteins"/>
    <property type="match status" value="1"/>
</dbReference>
<dbReference type="GO" id="GO:0046872">
    <property type="term" value="F:metal ion binding"/>
    <property type="evidence" value="ECO:0007669"/>
    <property type="project" value="UniProtKB-KW"/>
</dbReference>
<feature type="domain" description="ATP-dependent DNA ligase family profile" evidence="17">
    <location>
        <begin position="346"/>
        <end position="501"/>
    </location>
</feature>
<evidence type="ECO:0000313" key="19">
    <source>
        <dbReference type="EMBL" id="OQR90666.1"/>
    </source>
</evidence>
<keyword evidence="20" id="KW-1185">Reference proteome</keyword>
<dbReference type="GO" id="GO:0003910">
    <property type="term" value="F:DNA ligase (ATP) activity"/>
    <property type="evidence" value="ECO:0007669"/>
    <property type="project" value="UniProtKB-EC"/>
</dbReference>
<evidence type="ECO:0000256" key="7">
    <source>
        <dbReference type="ARBA" id="ARBA00022741"/>
    </source>
</evidence>
<dbReference type="GO" id="GO:0005524">
    <property type="term" value="F:ATP binding"/>
    <property type="evidence" value="ECO:0007669"/>
    <property type="project" value="UniProtKB-KW"/>
</dbReference>
<dbReference type="GO" id="GO:0006303">
    <property type="term" value="P:double-strand break repair via nonhomologous end joining"/>
    <property type="evidence" value="ECO:0007669"/>
    <property type="project" value="TreeGrafter"/>
</dbReference>
<keyword evidence="13" id="KW-0539">Nucleus</keyword>
<dbReference type="GO" id="GO:0071897">
    <property type="term" value="P:DNA biosynthetic process"/>
    <property type="evidence" value="ECO:0007669"/>
    <property type="project" value="InterPro"/>
</dbReference>
<dbReference type="PROSITE" id="PS50172">
    <property type="entry name" value="BRCT"/>
    <property type="match status" value="2"/>
</dbReference>
<evidence type="ECO:0000259" key="17">
    <source>
        <dbReference type="PROSITE" id="PS50160"/>
    </source>
</evidence>
<evidence type="ECO:0000256" key="2">
    <source>
        <dbReference type="ARBA" id="ARBA00004123"/>
    </source>
</evidence>
<comment type="caution">
    <text evidence="19">The sequence shown here is derived from an EMBL/GenBank/DDBJ whole genome shotgun (WGS) entry which is preliminary data.</text>
</comment>
<evidence type="ECO:0000256" key="9">
    <source>
        <dbReference type="ARBA" id="ARBA00022840"/>
    </source>
</evidence>
<accession>A0A1V9YY38</accession>
<dbReference type="CDD" id="cd07903">
    <property type="entry name" value="Adenylation_DNA_ligase_IV"/>
    <property type="match status" value="1"/>
</dbReference>
<evidence type="ECO:0000256" key="8">
    <source>
        <dbReference type="ARBA" id="ARBA00022763"/>
    </source>
</evidence>
<feature type="domain" description="BRCT" evidence="18">
    <location>
        <begin position="837"/>
        <end position="943"/>
    </location>
</feature>
<evidence type="ECO:0000256" key="11">
    <source>
        <dbReference type="ARBA" id="ARBA00023172"/>
    </source>
</evidence>
<feature type="domain" description="BRCT" evidence="18">
    <location>
        <begin position="675"/>
        <end position="772"/>
    </location>
</feature>
<reference evidence="19 20" key="1">
    <citation type="journal article" date="2014" name="Genome Biol. Evol.">
        <title>The secreted proteins of Achlya hypogyna and Thraustotheca clavata identify the ancestral oomycete secretome and reveal gene acquisitions by horizontal gene transfer.</title>
        <authorList>
            <person name="Misner I."/>
            <person name="Blouin N."/>
            <person name="Leonard G."/>
            <person name="Richards T.A."/>
            <person name="Lane C.E."/>
        </authorList>
    </citation>
    <scope>NUCLEOTIDE SEQUENCE [LARGE SCALE GENOMIC DNA]</scope>
    <source>
        <strain evidence="19 20">ATCC 48635</strain>
    </source>
</reference>
<dbReference type="InterPro" id="IPR036599">
    <property type="entry name" value="DNA_ligase_N_sf"/>
</dbReference>
<evidence type="ECO:0000256" key="12">
    <source>
        <dbReference type="ARBA" id="ARBA00023204"/>
    </source>
</evidence>
<dbReference type="InterPro" id="IPR012310">
    <property type="entry name" value="DNA_ligase_ATP-dep_cent"/>
</dbReference>
<keyword evidence="9 15" id="KW-0067">ATP-binding</keyword>
<keyword evidence="8 15" id="KW-0227">DNA damage</keyword>
<evidence type="ECO:0000256" key="5">
    <source>
        <dbReference type="ARBA" id="ARBA00022723"/>
    </source>
</evidence>
<evidence type="ECO:0000256" key="6">
    <source>
        <dbReference type="ARBA" id="ARBA00022737"/>
    </source>
</evidence>
<dbReference type="CDD" id="cd07968">
    <property type="entry name" value="OBF_DNA_ligase_IV"/>
    <property type="match status" value="1"/>
</dbReference>
<dbReference type="InterPro" id="IPR036420">
    <property type="entry name" value="BRCT_dom_sf"/>
</dbReference>
<keyword evidence="10" id="KW-0460">Magnesium</keyword>
<evidence type="ECO:0000256" key="14">
    <source>
        <dbReference type="ARBA" id="ARBA00034003"/>
    </source>
</evidence>
<dbReference type="Gene3D" id="3.30.470.30">
    <property type="entry name" value="DNA ligase/mRNA capping enzyme"/>
    <property type="match status" value="1"/>
</dbReference>
<dbReference type="GO" id="GO:0032807">
    <property type="term" value="C:DNA ligase IV complex"/>
    <property type="evidence" value="ECO:0007669"/>
    <property type="project" value="TreeGrafter"/>
</dbReference>
<dbReference type="InterPro" id="IPR012308">
    <property type="entry name" value="DNA_ligase_ATP-dep_N"/>
</dbReference>
<keyword evidence="6" id="KW-0677">Repeat</keyword>
<name>A0A1V9YY38_ACHHY</name>
<keyword evidence="5" id="KW-0479">Metal-binding</keyword>
<dbReference type="PROSITE" id="PS50160">
    <property type="entry name" value="DNA_LIGASE_A3"/>
    <property type="match status" value="1"/>
</dbReference>
<organism evidence="19 20">
    <name type="scientific">Achlya hypogyna</name>
    <name type="common">Oomycete</name>
    <name type="synonym">Protoachlya hypogyna</name>
    <dbReference type="NCBI Taxonomy" id="1202772"/>
    <lineage>
        <taxon>Eukaryota</taxon>
        <taxon>Sar</taxon>
        <taxon>Stramenopiles</taxon>
        <taxon>Oomycota</taxon>
        <taxon>Saprolegniomycetes</taxon>
        <taxon>Saprolegniales</taxon>
        <taxon>Achlyaceae</taxon>
        <taxon>Achlya</taxon>
    </lineage>
</organism>
<comment type="similarity">
    <text evidence="3 16">Belongs to the ATP-dependent DNA ligase family.</text>
</comment>
<dbReference type="AlphaFoldDB" id="A0A1V9YY38"/>
<evidence type="ECO:0000256" key="1">
    <source>
        <dbReference type="ARBA" id="ARBA00001946"/>
    </source>
</evidence>
<dbReference type="SUPFAM" id="SSF56091">
    <property type="entry name" value="DNA ligase/mRNA capping enzyme, catalytic domain"/>
    <property type="match status" value="1"/>
</dbReference>
<dbReference type="EC" id="6.5.1.1" evidence="15"/>